<dbReference type="AlphaFoldDB" id="A0A4C1YL98"/>
<sequence length="68" mass="7301">MRIHFGEVSARSSPPAPAAGGRSGRAAPKIEFIAVYMIDALFRAGYKGNAPECRNPISHTPPRLPVEL</sequence>
<dbReference type="Proteomes" id="UP000299102">
    <property type="component" value="Unassembled WGS sequence"/>
</dbReference>
<protein>
    <submittedName>
        <fullName evidence="2">Uncharacterized protein</fullName>
    </submittedName>
</protein>
<dbReference type="EMBL" id="BGZK01001256">
    <property type="protein sequence ID" value="GBP75642.1"/>
    <property type="molecule type" value="Genomic_DNA"/>
</dbReference>
<feature type="compositionally biased region" description="Low complexity" evidence="1">
    <location>
        <begin position="9"/>
        <end position="24"/>
    </location>
</feature>
<keyword evidence="3" id="KW-1185">Reference proteome</keyword>
<accession>A0A4C1YL98</accession>
<proteinExistence type="predicted"/>
<name>A0A4C1YL98_EUMVA</name>
<reference evidence="2 3" key="1">
    <citation type="journal article" date="2019" name="Commun. Biol.">
        <title>The bagworm genome reveals a unique fibroin gene that provides high tensile strength.</title>
        <authorList>
            <person name="Kono N."/>
            <person name="Nakamura H."/>
            <person name="Ohtoshi R."/>
            <person name="Tomita M."/>
            <person name="Numata K."/>
            <person name="Arakawa K."/>
        </authorList>
    </citation>
    <scope>NUCLEOTIDE SEQUENCE [LARGE SCALE GENOMIC DNA]</scope>
</reference>
<evidence type="ECO:0000313" key="3">
    <source>
        <dbReference type="Proteomes" id="UP000299102"/>
    </source>
</evidence>
<organism evidence="2 3">
    <name type="scientific">Eumeta variegata</name>
    <name type="common">Bagworm moth</name>
    <name type="synonym">Eumeta japonica</name>
    <dbReference type="NCBI Taxonomy" id="151549"/>
    <lineage>
        <taxon>Eukaryota</taxon>
        <taxon>Metazoa</taxon>
        <taxon>Ecdysozoa</taxon>
        <taxon>Arthropoda</taxon>
        <taxon>Hexapoda</taxon>
        <taxon>Insecta</taxon>
        <taxon>Pterygota</taxon>
        <taxon>Neoptera</taxon>
        <taxon>Endopterygota</taxon>
        <taxon>Lepidoptera</taxon>
        <taxon>Glossata</taxon>
        <taxon>Ditrysia</taxon>
        <taxon>Tineoidea</taxon>
        <taxon>Psychidae</taxon>
        <taxon>Oiketicinae</taxon>
        <taxon>Eumeta</taxon>
    </lineage>
</organism>
<evidence type="ECO:0000313" key="2">
    <source>
        <dbReference type="EMBL" id="GBP75642.1"/>
    </source>
</evidence>
<feature type="region of interest" description="Disordered" evidence="1">
    <location>
        <begin position="1"/>
        <end position="24"/>
    </location>
</feature>
<gene>
    <name evidence="2" type="ORF">EVAR_28854_1</name>
</gene>
<evidence type="ECO:0000256" key="1">
    <source>
        <dbReference type="SAM" id="MobiDB-lite"/>
    </source>
</evidence>
<comment type="caution">
    <text evidence="2">The sequence shown here is derived from an EMBL/GenBank/DDBJ whole genome shotgun (WGS) entry which is preliminary data.</text>
</comment>